<name>A0A7S0A0F8_9DINO</name>
<reference evidence="1" key="1">
    <citation type="submission" date="2021-01" db="EMBL/GenBank/DDBJ databases">
        <authorList>
            <person name="Corre E."/>
            <person name="Pelletier E."/>
            <person name="Niang G."/>
            <person name="Scheremetjew M."/>
            <person name="Finn R."/>
            <person name="Kale V."/>
            <person name="Holt S."/>
            <person name="Cochrane G."/>
            <person name="Meng A."/>
            <person name="Brown T."/>
            <person name="Cohen L."/>
        </authorList>
    </citation>
    <scope>NUCLEOTIDE SEQUENCE</scope>
    <source>
        <strain evidence="1">Pbaha01</strain>
    </source>
</reference>
<gene>
    <name evidence="1" type="ORF">PBAH0796_LOCUS5215</name>
</gene>
<dbReference type="AlphaFoldDB" id="A0A7S0A0F8"/>
<evidence type="ECO:0000313" key="1">
    <source>
        <dbReference type="EMBL" id="CAD8349476.1"/>
    </source>
</evidence>
<dbReference type="EMBL" id="HBEG01008751">
    <property type="protein sequence ID" value="CAD8349476.1"/>
    <property type="molecule type" value="Transcribed_RNA"/>
</dbReference>
<sequence length="151" mass="16963">MGGRCCAENNSKDGDVVENRFGEEIGLPVLPQVRDRAESVGEMSGFENEEPPSDTDRVHQVKIGEEFTVTIPQRKGMKLGIVTCVSRFYPDFNIIEVKPDGLISAWNAENPDKVVREGDDLMEVNGVRDKKKICEFLGQAQSFQFQIRRNS</sequence>
<protein>
    <submittedName>
        <fullName evidence="1">Uncharacterized protein</fullName>
    </submittedName>
</protein>
<proteinExistence type="predicted"/>
<accession>A0A7S0A0F8</accession>
<organism evidence="1">
    <name type="scientific">Pyrodinium bahamense</name>
    <dbReference type="NCBI Taxonomy" id="73915"/>
    <lineage>
        <taxon>Eukaryota</taxon>
        <taxon>Sar</taxon>
        <taxon>Alveolata</taxon>
        <taxon>Dinophyceae</taxon>
        <taxon>Gonyaulacales</taxon>
        <taxon>Pyrocystaceae</taxon>
        <taxon>Pyrodinium</taxon>
    </lineage>
</organism>